<dbReference type="InterPro" id="IPR048397">
    <property type="entry name" value="Methyltrans_Mon_CD"/>
</dbReference>
<dbReference type="InterPro" id="IPR025786">
    <property type="entry name" value="Mononega_L_MeTrfase"/>
</dbReference>
<proteinExistence type="inferred from homology"/>
<keyword evidence="15" id="KW-0067">ATP-binding</keyword>
<keyword evidence="14" id="KW-0378">Hydrolase</keyword>
<evidence type="ECO:0000256" key="6">
    <source>
        <dbReference type="ARBA" id="ARBA00018602"/>
    </source>
</evidence>
<dbReference type="EC" id="2.1.1.375" evidence="23"/>
<evidence type="ECO:0000256" key="8">
    <source>
        <dbReference type="ARBA" id="ARBA00022603"/>
    </source>
</evidence>
<evidence type="ECO:0000256" key="17">
    <source>
        <dbReference type="ARBA" id="ARBA00022953"/>
    </source>
</evidence>
<evidence type="ECO:0000256" key="21">
    <source>
        <dbReference type="ARBA" id="ARBA00024494"/>
    </source>
</evidence>
<keyword evidence="12" id="KW-0548">Nucleotidyltransferase</keyword>
<dbReference type="Gene3D" id="3.40.50.150">
    <property type="entry name" value="Vaccinia Virus protein VP39"/>
    <property type="match status" value="1"/>
</dbReference>
<comment type="catalytic activity">
    <reaction evidence="22">
        <text>a 5'-end (5'-triphosphoguanosine)-(2'-O-methyladenylyl)-adenylyl-cytidylyl-adenosine in mRNA + S-adenosyl-L-methionine = a 5'-end (N(7)-methyl 5'-triphosphoguanosine)-(2'-O-methyladenylyl)-adenylyl-cytidylyl-adenosine in mRNA + S-adenosyl-L-homocysteine</text>
        <dbReference type="Rhea" id="RHEA:65440"/>
        <dbReference type="Rhea" id="RHEA-COMP:16798"/>
        <dbReference type="Rhea" id="RHEA-COMP:16801"/>
        <dbReference type="ChEBI" id="CHEBI:57856"/>
        <dbReference type="ChEBI" id="CHEBI:59789"/>
        <dbReference type="ChEBI" id="CHEBI:156482"/>
        <dbReference type="ChEBI" id="CHEBI:156483"/>
    </reaction>
</comment>
<evidence type="ECO:0000256" key="7">
    <source>
        <dbReference type="ARBA" id="ARBA00022484"/>
    </source>
</evidence>
<dbReference type="GO" id="GO:0004482">
    <property type="term" value="F:mRNA 5'-cap (guanine-N7-)-methyltransferase activity"/>
    <property type="evidence" value="ECO:0007669"/>
    <property type="project" value="InterPro"/>
</dbReference>
<evidence type="ECO:0000256" key="23">
    <source>
        <dbReference type="ARBA" id="ARBA00026099"/>
    </source>
</evidence>
<evidence type="ECO:0000256" key="4">
    <source>
        <dbReference type="ARBA" id="ARBA00012494"/>
    </source>
</evidence>
<evidence type="ECO:0000256" key="18">
    <source>
        <dbReference type="ARBA" id="ARBA00023042"/>
    </source>
</evidence>
<evidence type="ECO:0000256" key="22">
    <source>
        <dbReference type="ARBA" id="ARBA00024499"/>
    </source>
</evidence>
<evidence type="ECO:0000256" key="13">
    <source>
        <dbReference type="ARBA" id="ARBA00022741"/>
    </source>
</evidence>
<evidence type="ECO:0000256" key="14">
    <source>
        <dbReference type="ARBA" id="ARBA00022801"/>
    </source>
</evidence>
<evidence type="ECO:0000256" key="5">
    <source>
        <dbReference type="ARBA" id="ARBA00012582"/>
    </source>
</evidence>
<evidence type="ECO:0000256" key="3">
    <source>
        <dbReference type="ARBA" id="ARBA00006874"/>
    </source>
</evidence>
<dbReference type="GO" id="GO:0044423">
    <property type="term" value="C:virion component"/>
    <property type="evidence" value="ECO:0007669"/>
    <property type="project" value="UniProtKB-KW"/>
</dbReference>
<dbReference type="Pfam" id="PF14314">
    <property type="entry name" value="Methyltrans_Mon_2nd"/>
    <property type="match status" value="1"/>
</dbReference>
<comment type="catalytic activity">
    <reaction evidence="27">
        <text>a 5'-end (5'-triphosphoguanosine)-adenylyl-adenylyl-cytidylyl-adenosine in mRNA + S-adenosyl-L-methionine = a 5'-end (5'-triphosphoguanosine)-(2'-O-methyladenylyl)-adenylyl-cytidylyl-adenosine in mRNA + S-adenosyl-L-homocysteine + H(+)</text>
        <dbReference type="Rhea" id="RHEA:65380"/>
        <dbReference type="Rhea" id="RHEA-COMP:16797"/>
        <dbReference type="Rhea" id="RHEA-COMP:16801"/>
        <dbReference type="ChEBI" id="CHEBI:15378"/>
        <dbReference type="ChEBI" id="CHEBI:57856"/>
        <dbReference type="ChEBI" id="CHEBI:59789"/>
        <dbReference type="ChEBI" id="CHEBI:156482"/>
        <dbReference type="ChEBI" id="CHEBI:156484"/>
    </reaction>
</comment>
<dbReference type="InterPro" id="IPR017234">
    <property type="entry name" value="RNA-dir_pol_rhabdovirus"/>
</dbReference>
<evidence type="ECO:0000256" key="16">
    <source>
        <dbReference type="ARBA" id="ARBA00022844"/>
    </source>
</evidence>
<evidence type="ECO:0000256" key="26">
    <source>
        <dbReference type="ARBA" id="ARBA00031012"/>
    </source>
</evidence>
<comment type="catalytic activity">
    <reaction evidence="21">
        <text>a 5'-end triphospho-adenylyl-adenylyl-cytidylyl-adenosine in mRNA + GDP + H(+) = a 5'-end (5'-triphosphoguanosine)-adenylyl-adenylyl-cytidylyl-adenosine in mRNA + diphosphate</text>
        <dbReference type="Rhea" id="RHEA:65436"/>
        <dbReference type="Rhea" id="RHEA-COMP:16797"/>
        <dbReference type="Rhea" id="RHEA-COMP:16799"/>
        <dbReference type="ChEBI" id="CHEBI:15378"/>
        <dbReference type="ChEBI" id="CHEBI:33019"/>
        <dbReference type="ChEBI" id="CHEBI:58189"/>
        <dbReference type="ChEBI" id="CHEBI:156484"/>
        <dbReference type="ChEBI" id="CHEBI:156503"/>
        <dbReference type="EC" id="2.7.7.88"/>
    </reaction>
</comment>
<evidence type="ECO:0000256" key="29">
    <source>
        <dbReference type="ARBA" id="ARBA00048548"/>
    </source>
</evidence>
<dbReference type="EC" id="2.7.7.48" evidence="4"/>
<keyword evidence="7 32" id="KW-0696">RNA-directed RNA polymerase</keyword>
<evidence type="ECO:0000256" key="15">
    <source>
        <dbReference type="ARBA" id="ARBA00022840"/>
    </source>
</evidence>
<evidence type="ECO:0000256" key="11">
    <source>
        <dbReference type="ARBA" id="ARBA00022691"/>
    </source>
</evidence>
<feature type="domain" description="RdRp catalytic" evidence="30">
    <location>
        <begin position="590"/>
        <end position="776"/>
    </location>
</feature>
<keyword evidence="11" id="KW-0949">S-adenosyl-L-methionine</keyword>
<evidence type="ECO:0000256" key="20">
    <source>
        <dbReference type="ARBA" id="ARBA00023268"/>
    </source>
</evidence>
<comment type="subcellular location">
    <subcellularLocation>
        <location evidence="1">Host cytoplasm</location>
    </subcellularLocation>
    <subcellularLocation>
        <location evidence="2">Virion</location>
    </subcellularLocation>
</comment>
<evidence type="ECO:0000256" key="28">
    <source>
        <dbReference type="ARBA" id="ARBA00047370"/>
    </source>
</evidence>
<dbReference type="EMBL" id="KC608033">
    <property type="protein sequence ID" value="AHD46104.1"/>
    <property type="molecule type" value="Viral_cRNA"/>
</dbReference>
<comment type="catalytic activity">
    <reaction evidence="28">
        <text>a 5'-end (5'-triphosphoguanosine)-adenylyl-adenylyl-cytidylyl-adenosine in mRNA + 2 S-adenosyl-L-methionine = a 5'-end (N(7)-methyl 5'-triphosphoguanosine)-(2'-O-methyladenylyl)-adenylyl-cytidylyl-adenosine in mRNA + 2 S-adenosyl-L-homocysteine + H(+)</text>
        <dbReference type="Rhea" id="RHEA:65376"/>
        <dbReference type="Rhea" id="RHEA-COMP:16797"/>
        <dbReference type="Rhea" id="RHEA-COMP:16798"/>
        <dbReference type="ChEBI" id="CHEBI:15378"/>
        <dbReference type="ChEBI" id="CHEBI:57856"/>
        <dbReference type="ChEBI" id="CHEBI:59789"/>
        <dbReference type="ChEBI" id="CHEBI:156483"/>
        <dbReference type="ChEBI" id="CHEBI:156484"/>
        <dbReference type="EC" id="2.1.1.375"/>
    </reaction>
</comment>
<gene>
    <name evidence="32" type="primary">L</name>
</gene>
<dbReference type="PROSITE" id="PS50526">
    <property type="entry name" value="RDRP_SSRNA_NEG_NONSEG"/>
    <property type="match status" value="1"/>
</dbReference>
<dbReference type="GO" id="GO:0030430">
    <property type="term" value="C:host cell cytoplasm"/>
    <property type="evidence" value="ECO:0007669"/>
    <property type="project" value="UniProtKB-SubCell"/>
</dbReference>
<dbReference type="InterPro" id="IPR026890">
    <property type="entry name" value="Mononeg_mRNAcap"/>
</dbReference>
<protein>
    <recommendedName>
        <fullName evidence="6">RNA-directed RNA polymerase L</fullName>
        <ecNumber evidence="23">2.1.1.375</ecNumber>
        <ecNumber evidence="4">2.7.7.48</ecNumber>
        <ecNumber evidence="5">2.7.7.88</ecNumber>
    </recommendedName>
    <alternativeName>
        <fullName evidence="24">Large structural protein</fullName>
    </alternativeName>
    <alternativeName>
        <fullName evidence="26">Replicase</fullName>
    </alternativeName>
    <alternativeName>
        <fullName evidence="25">Transcriptase</fullName>
    </alternativeName>
</protein>
<accession>A0A0A7AAX1</accession>
<keyword evidence="9" id="KW-0507">mRNA processing</keyword>
<feature type="domain" description="Mononegavirus-type SAM-dependent 2'-O-MTase" evidence="31">
    <location>
        <begin position="1623"/>
        <end position="1819"/>
    </location>
</feature>
<evidence type="ECO:0000256" key="2">
    <source>
        <dbReference type="ARBA" id="ARBA00004328"/>
    </source>
</evidence>
<keyword evidence="17" id="KW-0693">Viral RNA replication</keyword>
<dbReference type="NCBIfam" id="TIGR04198">
    <property type="entry name" value="paramyx_RNAcap"/>
    <property type="match status" value="1"/>
</dbReference>
<dbReference type="GO" id="GO:0003968">
    <property type="term" value="F:RNA-directed RNA polymerase activity"/>
    <property type="evidence" value="ECO:0007669"/>
    <property type="project" value="UniProtKB-KW"/>
</dbReference>
<evidence type="ECO:0000256" key="9">
    <source>
        <dbReference type="ARBA" id="ARBA00022664"/>
    </source>
</evidence>
<dbReference type="Pfam" id="PF14318">
    <property type="entry name" value="Mononeg_mRNAcap"/>
    <property type="match status" value="1"/>
</dbReference>
<dbReference type="EC" id="2.7.7.88" evidence="5"/>
<comment type="catalytic activity">
    <reaction evidence="29">
        <text>GTP + H2O = GDP + phosphate + H(+)</text>
        <dbReference type="Rhea" id="RHEA:19669"/>
        <dbReference type="ChEBI" id="CHEBI:15377"/>
        <dbReference type="ChEBI" id="CHEBI:15378"/>
        <dbReference type="ChEBI" id="CHEBI:37565"/>
        <dbReference type="ChEBI" id="CHEBI:43474"/>
        <dbReference type="ChEBI" id="CHEBI:58189"/>
    </reaction>
</comment>
<keyword evidence="8" id="KW-0489">Methyltransferase</keyword>
<keyword evidence="18" id="KW-0506">mRNA capping</keyword>
<dbReference type="PIRSF" id="PIRSF037546">
    <property type="entry name" value="RNA_pol_RhabdoV_sub"/>
    <property type="match status" value="1"/>
</dbReference>
<sequence>MYDEDHSRGYESDDHYDLPEWLEEDIQSGNPLNQKDYSLNSPLIVDLTEALIKYLNQGTIERRFLRHQDRFENIQSEIRNIAWKNPSSSNHRWWGKWAQQTEKSPEFVRLLSDVNQDIEETSDILMSFLKGWIQDTTSVPTKLNWTSTQLSYGSKFFFMHKLILFMNAQSDEERVILQRHIKVSETKKTGIYKGSHPSLGDFVLTSEFLLLERHRVILDRSFLLMVKDTLVGRFQTLASFMNREDKKYPEDVIEKVETLYSLGDQLVEDLGDEAYSGIKLLEPACNLRLAELAREFRPLIPEFPHFRNHVETAIAEESVFNPGITEFFTHVNKETNVEIILAYFSSFRHWGHPYIDYLQGLIKLNKQVTLEKDIDTEYANALASDLAYMILRGHFNTKRVWAVDKSLVSKQHPLSEHIFNATWPTPKQIDDFGDHWHELPLIKIYDIPDLIDPSVIYSDKSHSMGREEVLKHVQRNPTQAIPTKKVLETLLQKPATNWPEFLSSIEKDGLPKDSLIIGLKGKERELKKAGRFFSLMSWELREYFVITEYLIKTHYVPLFKGLTMADDMTEVVKKMLERSQGQGEDDYEHVSIANHIDYEKWNNHQRKESNGPVFRVMGQFLGYPSLIEKTHDFFEQSLIYYNGRPDLMQTDGDELQNRTEALVCWNGQKGGLEGLRQKGWSILNLLVIKRESKIRNTKVQTLAQGDNQVVCTQYRIMPTRSTLELQAELEKVKKNNQVIMDAIETGTNKLGLLINNDETIQSADFLTYGKVPIFRGNIRCLETKRWSRVTCVTNDQLPSLSNVMSSVSTNSLTVSHFDVSPIESMRQYLFFGNFARRLVEFHNPAMRVPISLEDLDSKQKSVYLNAVLFLDPSLGGVSGMSLSRFLTRMFPDPITEGLSFWKIVYEHTTSKDTQLLCRIAGSPELARRQNNLDKLIENPTALNLSKETSALSVIKKEVRSRLYKDCDKFKNKLIADAIGIARDEEAHLELFLMSIRPLFPRFLAEFKAATFVGITESLISLFQNSKTIRNIFRKKYAKELELRVVQCEYRSINLMLSLADQSHLDEMWTCSASKADELRTLSWGTTIIGTTVPHPLEMINHAHIGQKCDSLDTLDYINVTVVQDLTDCLTSKGKLPAYLGSKTSETTSILQPWEKETKIPVIRRAAKLRAAITWFVEPDSLLAQSILNNIESLTGEDWSASISGFKRTGSALHRFTSARVSAGGFSAQSPARLTRMMATTDTFREIGSDNYDFMFQSLLLFAQMTTGEIYKRSPATNFHFHLSCHQCLRKIEEPTLNSDFAYNPIQRSDILDKWKPQTTDWSSERKAPEIEEGNWDRLTHQEQSFQIGKSIGFLFGDLTMTKNSHAQDSSIFPLSIQYKITAAEFLEGILDGIVKASALSTIHRRNFDHHSKYKSTVSGTVDYLIELISESAGFTNLTRNGPLKACLLTIPHKIPPSYPLSQSDLGAMSRNYLRLLHRRMSTGTYKTRWPTNWIFSDMMSPNIIYPFVISVSCVGLAYSSSWTKKSADKLRGLRGVAELIRSSDDVQLPVGKLFKTVNQEIRHAIKHHASDDAEIPESHIQEGWKKELVVNINMQPIDYSRTATAKSLDRPAQIRDPLISGLRTAQLATGSHYKLRSILVQNRIQVTDALCGGDGSGGIGACVLRQYPFAKLIYNSLFEIQDLDMRGSAPGPPSAIAAMGNMSMRCVNRDSAWKNPSDLSHPSTWEYFQSLMTQHQLRCNLWTFDMEVRSHDISDAIEKQIVANLHLLPKNGTIIYKTYLTKLSDMETTILDRLGGFFKRVSLVSTDATSSHSSEVYAVFQNKLDKRQLEIHPNWSSCNLGSDIHPCWKSEDEEFERARRFFHMKRQQGVPTRLRPTLDSEIQVLSVSAGVENGVAMTLAMDVSNQVSDPTTGAFLWLLVTLQHICPIGPSFKIPSSSAVESYLAILIGFSSIYQLQTGNNKAYASIKTCLSQSAPFFCNPDGWNCIKGLDKSMRMDRKLALVGSVIRAWSKWNLTQSINFHKLDGMMRHYLPKGTLRQIGCKTGIWDYINGAVKGVRSAANQDSPKESAAAWRD</sequence>
<reference evidence="32" key="1">
    <citation type="submission" date="2013-02" db="EMBL/GenBank/DDBJ databases">
        <authorList>
            <person name="Meistertzheim A.-L."/>
            <person name="Galinier R."/>
            <person name="Morin T."/>
            <person name="Van beurden S."/>
            <person name="Schutze H."/>
            <person name="Sasal P."/>
            <person name="Faliex E."/>
        </authorList>
    </citation>
    <scope>NUCLEOTIDE SEQUENCE</scope>
    <source>
        <strain evidence="32">GG184</strain>
    </source>
</reference>
<dbReference type="GO" id="GO:0005524">
    <property type="term" value="F:ATP binding"/>
    <property type="evidence" value="ECO:0007669"/>
    <property type="project" value="UniProtKB-KW"/>
</dbReference>
<dbReference type="InterPro" id="IPR039736">
    <property type="entry name" value="L_poly_C"/>
</dbReference>
<evidence type="ECO:0000313" key="32">
    <source>
        <dbReference type="EMBL" id="AHD46104.1"/>
    </source>
</evidence>
<dbReference type="GO" id="GO:0016787">
    <property type="term" value="F:hydrolase activity"/>
    <property type="evidence" value="ECO:0007669"/>
    <property type="project" value="UniProtKB-KW"/>
</dbReference>
<keyword evidence="20" id="KW-0511">Multifunctional enzyme</keyword>
<keyword evidence="19" id="KW-1035">Host cytoplasm</keyword>
<evidence type="ECO:0000256" key="25">
    <source>
        <dbReference type="ARBA" id="ARBA00030436"/>
    </source>
</evidence>
<evidence type="ECO:0000256" key="19">
    <source>
        <dbReference type="ARBA" id="ARBA00023200"/>
    </source>
</evidence>
<evidence type="ECO:0000256" key="12">
    <source>
        <dbReference type="ARBA" id="ARBA00022695"/>
    </source>
</evidence>
<keyword evidence="16" id="KW-0946">Virion</keyword>
<keyword evidence="10" id="KW-0808">Transferase</keyword>
<evidence type="ECO:0000259" key="31">
    <source>
        <dbReference type="PROSITE" id="PS51590"/>
    </source>
</evidence>
<dbReference type="InterPro" id="IPR014023">
    <property type="entry name" value="Mononeg_RNA_pol_cat"/>
</dbReference>
<name>A0A0A7AAX1_9RHAB</name>
<comment type="similarity">
    <text evidence="3">Belongs to the rhabdoviridae protein L family.</text>
</comment>
<evidence type="ECO:0000256" key="27">
    <source>
        <dbReference type="ARBA" id="ARBA00047332"/>
    </source>
</evidence>
<evidence type="ECO:0000259" key="30">
    <source>
        <dbReference type="PROSITE" id="PS50526"/>
    </source>
</evidence>
<evidence type="ECO:0000256" key="10">
    <source>
        <dbReference type="ARBA" id="ARBA00022679"/>
    </source>
</evidence>
<organism evidence="32">
    <name type="scientific">Eel virus European X</name>
    <dbReference type="NCBI Taxonomy" id="685443"/>
    <lineage>
        <taxon>Viruses</taxon>
        <taxon>Riboviria</taxon>
        <taxon>Orthornavirae</taxon>
        <taxon>Negarnaviricota</taxon>
        <taxon>Haploviricotina</taxon>
        <taxon>Monjiviricetes</taxon>
        <taxon>Mononegavirales</taxon>
        <taxon>Rhabdoviridae</taxon>
        <taxon>Alpharhabdovirinae</taxon>
        <taxon>Perhabdovirus</taxon>
        <taxon>Perhabdovirus anguilla</taxon>
    </lineage>
</organism>
<dbReference type="InterPro" id="IPR029063">
    <property type="entry name" value="SAM-dependent_MTases_sf"/>
</dbReference>
<dbReference type="Pfam" id="PF00946">
    <property type="entry name" value="Mononeg_RNA_pol"/>
    <property type="match status" value="1"/>
</dbReference>
<dbReference type="Pfam" id="PF21080">
    <property type="entry name" value="Methyltrans_Mon_1st"/>
    <property type="match status" value="1"/>
</dbReference>
<dbReference type="InterPro" id="IPR039530">
    <property type="entry name" value="L_methyltransferase_rhabdo"/>
</dbReference>
<evidence type="ECO:0000256" key="1">
    <source>
        <dbReference type="ARBA" id="ARBA00004192"/>
    </source>
</evidence>
<dbReference type="PROSITE" id="PS51590">
    <property type="entry name" value="SAM_MT_MNV_L"/>
    <property type="match status" value="1"/>
</dbReference>
<evidence type="ECO:0000256" key="24">
    <source>
        <dbReference type="ARBA" id="ARBA00030285"/>
    </source>
</evidence>
<keyword evidence="13" id="KW-0547">Nucleotide-binding</keyword>